<dbReference type="Pfam" id="PF13614">
    <property type="entry name" value="AAA_31"/>
    <property type="match status" value="1"/>
</dbReference>
<evidence type="ECO:0000313" key="4">
    <source>
        <dbReference type="Proteomes" id="UP000051494"/>
    </source>
</evidence>
<reference evidence="3" key="3">
    <citation type="submission" date="2021-06" db="EMBL/GenBank/DDBJ databases">
        <title>Genomic Description and Analysis of Intracellular Bacteria, Candidatus Berkiella cookevillensis and Candidatus Berkiella aquae.</title>
        <authorList>
            <person name="Kidane D.T."/>
            <person name="Mehari Y.T."/>
            <person name="Rice F.C."/>
            <person name="Arivett B.A."/>
            <person name="Farone A.L."/>
            <person name="Berk S.G."/>
            <person name="Farone M.B."/>
        </authorList>
    </citation>
    <scope>NUCLEOTIDE SEQUENCE</scope>
    <source>
        <strain evidence="3">CC99</strain>
    </source>
</reference>
<accession>A0A0Q9YJW0</accession>
<dbReference type="InterPro" id="IPR050678">
    <property type="entry name" value="DNA_Partitioning_ATPase"/>
</dbReference>
<evidence type="ECO:0000313" key="2">
    <source>
        <dbReference type="EMBL" id="KRG17706.1"/>
    </source>
</evidence>
<gene>
    <name evidence="2" type="primary">soj_2</name>
    <name evidence="3" type="ORF">CC99x_003760</name>
    <name evidence="2" type="ORF">CC99x_02165</name>
</gene>
<dbReference type="RefSeq" id="WP_077065476.1">
    <property type="nucleotide sequence ID" value="NZ_LKHV02000001.1"/>
</dbReference>
<organism evidence="2">
    <name type="scientific">Candidatus Berkiella cookevillensis</name>
    <dbReference type="NCBI Taxonomy" id="437022"/>
    <lineage>
        <taxon>Bacteria</taxon>
        <taxon>Pseudomonadati</taxon>
        <taxon>Pseudomonadota</taxon>
        <taxon>Gammaproteobacteria</taxon>
        <taxon>Candidatus Berkiellales</taxon>
        <taxon>Candidatus Berkiellaceae</taxon>
        <taxon>Candidatus Berkiella</taxon>
    </lineage>
</organism>
<protein>
    <submittedName>
        <fullName evidence="3">ParA family protein</fullName>
    </submittedName>
    <submittedName>
        <fullName evidence="2">Sporulation initiation inhibitor protein Soj</fullName>
        <ecNumber evidence="2">3.6.-.-</ecNumber>
    </submittedName>
</protein>
<sequence length="304" mass="34606">MRRVIFNQKGGVGKSTITCNLAAISAEKGLKTLVVDLDPQANSTQYLLGNKANLCKPTLADYFNEILNFNFSSSQAQNYIHATPFKNLYILPSCHELEFLMTKLDTRHKMYKLRNLLDQCGHFDNIFMDTPPAMNIFTQSALIATDTCLIPFDCDLFSRNAIYHLFKGVTDIREKYNKHLRVEGVIVNQFMPQASLPKKLVDELINEGLPIIPTYLTSSVVIRESHDSALPMIHFAKKHKITTEFLRIFQTLQTREITQPDAFRSCPKVVENPDNFIAQHDFSNSPNALEEIEEEKNVLETADC</sequence>
<dbReference type="InterPro" id="IPR027417">
    <property type="entry name" value="P-loop_NTPase"/>
</dbReference>
<dbReference type="EC" id="3.6.-.-" evidence="2"/>
<dbReference type="OrthoDB" id="9815116at2"/>
<dbReference type="EMBL" id="LKHV02000001">
    <property type="protein sequence ID" value="MCS5708014.1"/>
    <property type="molecule type" value="Genomic_DNA"/>
</dbReference>
<evidence type="ECO:0000313" key="3">
    <source>
        <dbReference type="EMBL" id="MCS5708014.1"/>
    </source>
</evidence>
<dbReference type="Gene3D" id="3.40.50.300">
    <property type="entry name" value="P-loop containing nucleotide triphosphate hydrolases"/>
    <property type="match status" value="1"/>
</dbReference>
<dbReference type="PATRIC" id="fig|1590042.3.peg.2214"/>
<dbReference type="EMBL" id="LKHV01000013">
    <property type="protein sequence ID" value="KRG17706.1"/>
    <property type="molecule type" value="Genomic_DNA"/>
</dbReference>
<dbReference type="Proteomes" id="UP000051494">
    <property type="component" value="Unassembled WGS sequence"/>
</dbReference>
<dbReference type="PANTHER" id="PTHR13696">
    <property type="entry name" value="P-LOOP CONTAINING NUCLEOSIDE TRIPHOSPHATE HYDROLASE"/>
    <property type="match status" value="1"/>
</dbReference>
<dbReference type="CDD" id="cd02042">
    <property type="entry name" value="ParAB_family"/>
    <property type="match status" value="1"/>
</dbReference>
<comment type="caution">
    <text evidence="2">The sequence shown here is derived from an EMBL/GenBank/DDBJ whole genome shotgun (WGS) entry which is preliminary data.</text>
</comment>
<dbReference type="InterPro" id="IPR025669">
    <property type="entry name" value="AAA_dom"/>
</dbReference>
<reference evidence="2" key="1">
    <citation type="submission" date="2015-09" db="EMBL/GenBank/DDBJ databases">
        <title>Draft Genome Sequences of Two Novel Amoeba-resistant Intranuclear Bacteria, Candidatus Berkiella cookevillensis and Candidatus Berkiella aquae.</title>
        <authorList>
            <person name="Mehari Y.T."/>
            <person name="Arivett B.A."/>
            <person name="Farone A.L."/>
            <person name="Gunderson J.H."/>
            <person name="Farone M.B."/>
        </authorList>
    </citation>
    <scope>NUCLEOTIDE SEQUENCE [LARGE SCALE GENOMIC DNA]</scope>
    <source>
        <strain evidence="2">CC99</strain>
    </source>
</reference>
<dbReference type="SUPFAM" id="SSF52540">
    <property type="entry name" value="P-loop containing nucleoside triphosphate hydrolases"/>
    <property type="match status" value="1"/>
</dbReference>
<keyword evidence="2" id="KW-0378">Hydrolase</keyword>
<reference evidence="3" key="2">
    <citation type="journal article" date="2016" name="Genome Announc.">
        <title>Draft Genome Sequences of Two Novel Amoeba-Resistant Intranuclear Bacteria, 'Candidatus Berkiella cookevillensis' and 'Candidatus Berkiella aquae'.</title>
        <authorList>
            <person name="Mehari Y.T."/>
            <person name="Arivett B.A."/>
            <person name="Farone A.L."/>
            <person name="Gunderson J.H."/>
            <person name="Farone M.B."/>
        </authorList>
    </citation>
    <scope>NUCLEOTIDE SEQUENCE</scope>
    <source>
        <strain evidence="3">CC99</strain>
    </source>
</reference>
<dbReference type="STRING" id="437022.CC99x_02165"/>
<name>A0A0Q9YJW0_9GAMM</name>
<dbReference type="GO" id="GO:0016787">
    <property type="term" value="F:hydrolase activity"/>
    <property type="evidence" value="ECO:0007669"/>
    <property type="project" value="UniProtKB-KW"/>
</dbReference>
<dbReference type="AlphaFoldDB" id="A0A0Q9YJW0"/>
<evidence type="ECO:0000259" key="1">
    <source>
        <dbReference type="Pfam" id="PF13614"/>
    </source>
</evidence>
<keyword evidence="4" id="KW-1185">Reference proteome</keyword>
<proteinExistence type="predicted"/>
<feature type="domain" description="AAA" evidence="1">
    <location>
        <begin position="5"/>
        <end position="181"/>
    </location>
</feature>
<dbReference type="PANTHER" id="PTHR13696:SF52">
    <property type="entry name" value="PARA FAMILY PROTEIN CT_582"/>
    <property type="match status" value="1"/>
</dbReference>